<sequence length="144" mass="15891">MIKVGLVSILSASILPYIAIGVIVVGGVTYYNNKQTLAVQREATRIKATVKPNSKNRYWGANLSWKGVTLGKPLTLNQAISEVKAGRNVFAVTKSEARIVAQAASTRPVRDPVIDKGKENVTGYYYHFHTNVKNGAHVWYLINY</sequence>
<keyword evidence="1" id="KW-1133">Transmembrane helix</keyword>
<proteinExistence type="predicted"/>
<dbReference type="RefSeq" id="WP_245250585.1">
    <property type="nucleotide sequence ID" value="NZ_JAGGKC010000013.1"/>
</dbReference>
<reference evidence="2 3" key="1">
    <citation type="submission" date="2021-03" db="EMBL/GenBank/DDBJ databases">
        <title>Genomic Encyclopedia of Type Strains, Phase IV (KMG-IV): sequencing the most valuable type-strain genomes for metagenomic binning, comparative biology and taxonomic classification.</title>
        <authorList>
            <person name="Goeker M."/>
        </authorList>
    </citation>
    <scope>NUCLEOTIDE SEQUENCE [LARGE SCALE GENOMIC DNA]</scope>
    <source>
        <strain evidence="2 3">DSM 6139</strain>
    </source>
</reference>
<dbReference type="Proteomes" id="UP001519271">
    <property type="component" value="Unassembled WGS sequence"/>
</dbReference>
<keyword evidence="3" id="KW-1185">Reference proteome</keyword>
<accession>A0ABS4G4D9</accession>
<evidence type="ECO:0000313" key="3">
    <source>
        <dbReference type="Proteomes" id="UP001519271"/>
    </source>
</evidence>
<keyword evidence="1" id="KW-0812">Transmembrane</keyword>
<gene>
    <name evidence="2" type="ORF">J2Z34_001826</name>
</gene>
<dbReference type="EMBL" id="JAGGKC010000013">
    <property type="protein sequence ID" value="MBP1919337.1"/>
    <property type="molecule type" value="Genomic_DNA"/>
</dbReference>
<evidence type="ECO:0000313" key="2">
    <source>
        <dbReference type="EMBL" id="MBP1919337.1"/>
    </source>
</evidence>
<feature type="transmembrane region" description="Helical" evidence="1">
    <location>
        <begin position="6"/>
        <end position="31"/>
    </location>
</feature>
<name>A0ABS4G4D9_9CLOT</name>
<protein>
    <submittedName>
        <fullName evidence="2">Uncharacterized protein</fullName>
    </submittedName>
</protein>
<keyword evidence="1" id="KW-0472">Membrane</keyword>
<organism evidence="2 3">
    <name type="scientific">Youngiibacter multivorans</name>
    <dbReference type="NCBI Taxonomy" id="937251"/>
    <lineage>
        <taxon>Bacteria</taxon>
        <taxon>Bacillati</taxon>
        <taxon>Bacillota</taxon>
        <taxon>Clostridia</taxon>
        <taxon>Eubacteriales</taxon>
        <taxon>Clostridiaceae</taxon>
        <taxon>Youngiibacter</taxon>
    </lineage>
</organism>
<evidence type="ECO:0000256" key="1">
    <source>
        <dbReference type="SAM" id="Phobius"/>
    </source>
</evidence>
<comment type="caution">
    <text evidence="2">The sequence shown here is derived from an EMBL/GenBank/DDBJ whole genome shotgun (WGS) entry which is preliminary data.</text>
</comment>